<protein>
    <submittedName>
        <fullName evidence="1">Uncharacterized protein</fullName>
    </submittedName>
</protein>
<organism evidence="1 2">
    <name type="scientific">Pseudomonas syringae pv. maculicola</name>
    <dbReference type="NCBI Taxonomy" id="59511"/>
    <lineage>
        <taxon>Bacteria</taxon>
        <taxon>Pseudomonadati</taxon>
        <taxon>Pseudomonadota</taxon>
        <taxon>Gammaproteobacteria</taxon>
        <taxon>Pseudomonadales</taxon>
        <taxon>Pseudomonadaceae</taxon>
        <taxon>Pseudomonas</taxon>
    </lineage>
</organism>
<dbReference type="Proteomes" id="UP000282378">
    <property type="component" value="Unassembled WGS sequence"/>
</dbReference>
<accession>A0A3M3A6H5</accession>
<feature type="non-terminal residue" evidence="1">
    <location>
        <position position="78"/>
    </location>
</feature>
<gene>
    <name evidence="1" type="ORF">APX70_00662</name>
</gene>
<sequence>MTVTALPLFWPASTSGAALMSDRIELEFSRKYDKSHARQYLEKHQDGIWRKLSHHRDEQLARKALHMAGDPGLVLDLP</sequence>
<name>A0A3M3A6H5_PSEYM</name>
<evidence type="ECO:0000313" key="2">
    <source>
        <dbReference type="Proteomes" id="UP000282378"/>
    </source>
</evidence>
<evidence type="ECO:0000313" key="1">
    <source>
        <dbReference type="EMBL" id="RML96073.1"/>
    </source>
</evidence>
<dbReference type="EMBL" id="RBNL01000856">
    <property type="protein sequence ID" value="RML96073.1"/>
    <property type="molecule type" value="Genomic_DNA"/>
</dbReference>
<proteinExistence type="predicted"/>
<reference evidence="1 2" key="1">
    <citation type="submission" date="2018-08" db="EMBL/GenBank/DDBJ databases">
        <title>Recombination of ecologically and evolutionarily significant loci maintains genetic cohesion in the Pseudomonas syringae species complex.</title>
        <authorList>
            <person name="Dillon M."/>
            <person name="Thakur S."/>
            <person name="Almeida R.N.D."/>
            <person name="Weir B.S."/>
            <person name="Guttman D.S."/>
        </authorList>
    </citation>
    <scope>NUCLEOTIDE SEQUENCE [LARGE SCALE GENOMIC DNA]</scope>
    <source>
        <strain evidence="1 2">88_10</strain>
    </source>
</reference>
<comment type="caution">
    <text evidence="1">The sequence shown here is derived from an EMBL/GenBank/DDBJ whole genome shotgun (WGS) entry which is preliminary data.</text>
</comment>
<dbReference type="AlphaFoldDB" id="A0A3M3A6H5"/>